<dbReference type="PANTHER" id="PTHR34471:SF1">
    <property type="entry name" value="ARGININE REPRESSOR"/>
    <property type="match status" value="1"/>
</dbReference>
<keyword evidence="6" id="KW-0804">Transcription</keyword>
<evidence type="ECO:0000256" key="6">
    <source>
        <dbReference type="ARBA" id="ARBA00023163"/>
    </source>
</evidence>
<feature type="domain" description="Arginine repressor C-terminal" evidence="8">
    <location>
        <begin position="82"/>
        <end position="147"/>
    </location>
</feature>
<dbReference type="AlphaFoldDB" id="A0A6J6F2F4"/>
<dbReference type="Pfam" id="PF02863">
    <property type="entry name" value="Arg_repressor_C"/>
    <property type="match status" value="1"/>
</dbReference>
<dbReference type="PANTHER" id="PTHR34471">
    <property type="entry name" value="ARGININE REPRESSOR"/>
    <property type="match status" value="1"/>
</dbReference>
<evidence type="ECO:0000259" key="8">
    <source>
        <dbReference type="Pfam" id="PF02863"/>
    </source>
</evidence>
<evidence type="ECO:0000256" key="5">
    <source>
        <dbReference type="ARBA" id="ARBA00023125"/>
    </source>
</evidence>
<gene>
    <name evidence="9" type="ORF">UFOPK1726_00771</name>
</gene>
<evidence type="ECO:0000259" key="7">
    <source>
        <dbReference type="Pfam" id="PF01316"/>
    </source>
</evidence>
<organism evidence="9">
    <name type="scientific">freshwater metagenome</name>
    <dbReference type="NCBI Taxonomy" id="449393"/>
    <lineage>
        <taxon>unclassified sequences</taxon>
        <taxon>metagenomes</taxon>
        <taxon>ecological metagenomes</taxon>
    </lineage>
</organism>
<dbReference type="GO" id="GO:0003700">
    <property type="term" value="F:DNA-binding transcription factor activity"/>
    <property type="evidence" value="ECO:0007669"/>
    <property type="project" value="InterPro"/>
</dbReference>
<reference evidence="9" key="1">
    <citation type="submission" date="2020-05" db="EMBL/GenBank/DDBJ databases">
        <authorList>
            <person name="Chiriac C."/>
            <person name="Salcher M."/>
            <person name="Ghai R."/>
            <person name="Kavagutti S V."/>
        </authorList>
    </citation>
    <scope>NUCLEOTIDE SEQUENCE</scope>
</reference>
<dbReference type="PRINTS" id="PR01467">
    <property type="entry name" value="ARGREPRESSOR"/>
</dbReference>
<keyword evidence="5" id="KW-0238">DNA-binding</keyword>
<dbReference type="GO" id="GO:0006525">
    <property type="term" value="P:arginine metabolic process"/>
    <property type="evidence" value="ECO:0007669"/>
    <property type="project" value="InterPro"/>
</dbReference>
<dbReference type="GO" id="GO:0051259">
    <property type="term" value="P:protein complex oligomerization"/>
    <property type="evidence" value="ECO:0007669"/>
    <property type="project" value="InterPro"/>
</dbReference>
<dbReference type="GO" id="GO:0005737">
    <property type="term" value="C:cytoplasm"/>
    <property type="evidence" value="ECO:0007669"/>
    <property type="project" value="UniProtKB-SubCell"/>
</dbReference>
<dbReference type="Gene3D" id="3.30.1360.40">
    <property type="match status" value="1"/>
</dbReference>
<evidence type="ECO:0000313" key="9">
    <source>
        <dbReference type="EMBL" id="CAB4579038.1"/>
    </source>
</evidence>
<dbReference type="InterPro" id="IPR036388">
    <property type="entry name" value="WH-like_DNA-bd_sf"/>
</dbReference>
<sequence>MIDNSLPNTRGARLSAISQLLNKKKLRSQRELAQELANLGIDVAQPTLSRDLDDLSVTKNRAGFYILGVAEDITYQRLGKSLKDLLISIDVSSQLCVLRTPPGGAHLLAGAIDQAKVEGVLGTIAGDDTIMMITKDGNSAARIMNEFLAMTENSNREKE</sequence>
<dbReference type="InterPro" id="IPR036390">
    <property type="entry name" value="WH_DNA-bd_sf"/>
</dbReference>
<evidence type="ECO:0000256" key="4">
    <source>
        <dbReference type="ARBA" id="ARBA00023015"/>
    </source>
</evidence>
<dbReference type="InterPro" id="IPR001669">
    <property type="entry name" value="Arg_repress"/>
</dbReference>
<dbReference type="Gene3D" id="1.10.10.10">
    <property type="entry name" value="Winged helix-like DNA-binding domain superfamily/Winged helix DNA-binding domain"/>
    <property type="match status" value="1"/>
</dbReference>
<evidence type="ECO:0000256" key="2">
    <source>
        <dbReference type="ARBA" id="ARBA00008316"/>
    </source>
</evidence>
<dbReference type="InterPro" id="IPR020899">
    <property type="entry name" value="Arg_repress_C"/>
</dbReference>
<dbReference type="Pfam" id="PF01316">
    <property type="entry name" value="Arg_repressor"/>
    <property type="match status" value="1"/>
</dbReference>
<name>A0A6J6F2F4_9ZZZZ</name>
<accession>A0A6J6F2F4</accession>
<comment type="similarity">
    <text evidence="2">Belongs to the ArgR family.</text>
</comment>
<comment type="subcellular location">
    <subcellularLocation>
        <location evidence="1">Cytoplasm</location>
    </subcellularLocation>
</comment>
<dbReference type="GO" id="GO:0034618">
    <property type="term" value="F:arginine binding"/>
    <property type="evidence" value="ECO:0007669"/>
    <property type="project" value="InterPro"/>
</dbReference>
<dbReference type="SUPFAM" id="SSF46785">
    <property type="entry name" value="Winged helix' DNA-binding domain"/>
    <property type="match status" value="1"/>
</dbReference>
<dbReference type="SUPFAM" id="SSF55252">
    <property type="entry name" value="C-terminal domain of arginine repressor"/>
    <property type="match status" value="1"/>
</dbReference>
<protein>
    <submittedName>
        <fullName evidence="9">Unannotated protein</fullName>
    </submittedName>
</protein>
<feature type="domain" description="Arginine repressor DNA-binding" evidence="7">
    <location>
        <begin position="10"/>
        <end position="61"/>
    </location>
</feature>
<dbReference type="InterPro" id="IPR036251">
    <property type="entry name" value="Arg_repress_C_sf"/>
</dbReference>
<dbReference type="GO" id="GO:0003677">
    <property type="term" value="F:DNA binding"/>
    <property type="evidence" value="ECO:0007669"/>
    <property type="project" value="UniProtKB-KW"/>
</dbReference>
<evidence type="ECO:0000256" key="1">
    <source>
        <dbReference type="ARBA" id="ARBA00004496"/>
    </source>
</evidence>
<keyword evidence="3" id="KW-0963">Cytoplasm</keyword>
<dbReference type="InterPro" id="IPR020900">
    <property type="entry name" value="Arg_repress_DNA-bd"/>
</dbReference>
<dbReference type="HAMAP" id="MF_00173">
    <property type="entry name" value="Arg_repressor"/>
    <property type="match status" value="1"/>
</dbReference>
<proteinExistence type="inferred from homology"/>
<dbReference type="EMBL" id="CAEZTT010000085">
    <property type="protein sequence ID" value="CAB4579038.1"/>
    <property type="molecule type" value="Genomic_DNA"/>
</dbReference>
<evidence type="ECO:0000256" key="3">
    <source>
        <dbReference type="ARBA" id="ARBA00022490"/>
    </source>
</evidence>
<keyword evidence="4" id="KW-0805">Transcription regulation</keyword>